<dbReference type="Pfam" id="PF05036">
    <property type="entry name" value="SPOR"/>
    <property type="match status" value="1"/>
</dbReference>
<protein>
    <submittedName>
        <fullName evidence="4">SPOR domain-containing protein</fullName>
    </submittedName>
</protein>
<feature type="region of interest" description="Disordered" evidence="1">
    <location>
        <begin position="193"/>
        <end position="358"/>
    </location>
</feature>
<feature type="compositionally biased region" description="Low complexity" evidence="1">
    <location>
        <begin position="48"/>
        <end position="69"/>
    </location>
</feature>
<feature type="compositionally biased region" description="Low complexity" evidence="1">
    <location>
        <begin position="82"/>
        <end position="94"/>
    </location>
</feature>
<evidence type="ECO:0000256" key="1">
    <source>
        <dbReference type="SAM" id="MobiDB-lite"/>
    </source>
</evidence>
<dbReference type="Gene3D" id="3.30.70.1070">
    <property type="entry name" value="Sporulation related repeat"/>
    <property type="match status" value="1"/>
</dbReference>
<feature type="compositionally biased region" description="Pro residues" evidence="1">
    <location>
        <begin position="338"/>
        <end position="349"/>
    </location>
</feature>
<feature type="compositionally biased region" description="Polar residues" evidence="1">
    <location>
        <begin position="553"/>
        <end position="569"/>
    </location>
</feature>
<feature type="compositionally biased region" description="Basic and acidic residues" evidence="1">
    <location>
        <begin position="248"/>
        <end position="260"/>
    </location>
</feature>
<accession>A0A933NXQ6</accession>
<sequence length="827" mass="83823">MPPARPQQMSDPADKSDDLIAELAKLMASGGQGNEAAVRPPARPAPLDPNATAPAPTPIRIPGMDAAPAAPRPAPAAPAPATPAAAAQPAPRAPVTGSIRIPGMDQPAPVSTSAPVSKFDFGKPMAAPVIKQEPLSSLADRIAARAAESEANPARVEPSFAAAPPPVRMSSELRPVSENKSFAEGPALVVAKPAPAPAPEAQPAKSDFNFDFGFGQQPPASDSPPRPGADPIADLIAMEMGEAPITDLAHEEAPPAKPEPRPVQTPMTQVVRTTGAPQAGPAKPVFSTIAAGAPRPAANAPIPLKPVSVAPRSPDSDRFAISPGVGLNMKPPATQPLNPQPRPHAPEPAPAAHTESDPMSEIENLIGEAVRVELSAPGPIRVQTPQQVAPKVEFEAEADVEREIGYQSGRSPAPVVPPLTTQFAPRRTGLRDDGAASAEDAILAAAAATGAEVGRIDAPNAEESPYRRLKVKPQRASFLSGGMRQYIGMAVAGTLLLAAGLGLYWVLNMGRSVNSGAAAPQLTADATPVKEVPSAPATTDTETARSPVLQQMGGASQAPSAEQLVSTDETGGADVTRDVTPAAGDSESGLANRKVRTVTVRPDGTIVSGDDAVAGTEELPVDRPNVPDVPSAETTNLLGTDTEIAATDPIASAIADSATAPASTTDATTAVADIQPVIDPSIVAPTPLPRPAGGTAALAFTSEAANPVNAVVTGAQTPNGQIDLLGGGNETQVAVAEPTAPANAAAAAAYVQLSSSPSEGDAQASLKSATSRWGSLFGDSKLIVQSADLGQKGTWYRVRLPTSSLSEANRICAEIKAGGGDCIATGG</sequence>
<dbReference type="InterPro" id="IPR036680">
    <property type="entry name" value="SPOR-like_sf"/>
</dbReference>
<feature type="domain" description="SPOR" evidence="3">
    <location>
        <begin position="748"/>
        <end position="824"/>
    </location>
</feature>
<comment type="caution">
    <text evidence="4">The sequence shown here is derived from an EMBL/GenBank/DDBJ whole genome shotgun (WGS) entry which is preliminary data.</text>
</comment>
<feature type="compositionally biased region" description="Low complexity" evidence="1">
    <location>
        <begin position="290"/>
        <end position="302"/>
    </location>
</feature>
<dbReference type="Proteomes" id="UP000782610">
    <property type="component" value="Unassembled WGS sequence"/>
</dbReference>
<dbReference type="GO" id="GO:0042834">
    <property type="term" value="F:peptidoglycan binding"/>
    <property type="evidence" value="ECO:0007669"/>
    <property type="project" value="InterPro"/>
</dbReference>
<dbReference type="AlphaFoldDB" id="A0A933NXQ6"/>
<evidence type="ECO:0000313" key="5">
    <source>
        <dbReference type="Proteomes" id="UP000782610"/>
    </source>
</evidence>
<evidence type="ECO:0000259" key="3">
    <source>
        <dbReference type="Pfam" id="PF05036"/>
    </source>
</evidence>
<evidence type="ECO:0000313" key="4">
    <source>
        <dbReference type="EMBL" id="MBI4923179.1"/>
    </source>
</evidence>
<keyword evidence="2" id="KW-0472">Membrane</keyword>
<dbReference type="EMBL" id="JACRAF010000047">
    <property type="protein sequence ID" value="MBI4923179.1"/>
    <property type="molecule type" value="Genomic_DNA"/>
</dbReference>
<feature type="compositionally biased region" description="Pro residues" evidence="1">
    <location>
        <begin position="70"/>
        <end position="81"/>
    </location>
</feature>
<feature type="region of interest" description="Disordered" evidence="1">
    <location>
        <begin position="522"/>
        <end position="590"/>
    </location>
</feature>
<name>A0A933NXQ6_9HYPH</name>
<gene>
    <name evidence="4" type="ORF">HY834_15660</name>
</gene>
<proteinExistence type="predicted"/>
<feature type="compositionally biased region" description="Low complexity" evidence="1">
    <location>
        <begin position="146"/>
        <end position="155"/>
    </location>
</feature>
<feature type="compositionally biased region" description="Polar residues" evidence="1">
    <location>
        <begin position="265"/>
        <end position="276"/>
    </location>
</feature>
<evidence type="ECO:0000256" key="2">
    <source>
        <dbReference type="SAM" id="Phobius"/>
    </source>
</evidence>
<organism evidence="4 5">
    <name type="scientific">Devosia nanyangense</name>
    <dbReference type="NCBI Taxonomy" id="1228055"/>
    <lineage>
        <taxon>Bacteria</taxon>
        <taxon>Pseudomonadati</taxon>
        <taxon>Pseudomonadota</taxon>
        <taxon>Alphaproteobacteria</taxon>
        <taxon>Hyphomicrobiales</taxon>
        <taxon>Devosiaceae</taxon>
        <taxon>Devosia</taxon>
    </lineage>
</organism>
<feature type="region of interest" description="Disordered" evidence="1">
    <location>
        <begin position="24"/>
        <end position="119"/>
    </location>
</feature>
<reference evidence="4" key="1">
    <citation type="submission" date="2020-07" db="EMBL/GenBank/DDBJ databases">
        <title>Huge and variable diversity of episymbiotic CPR bacteria and DPANN archaea in groundwater ecosystems.</title>
        <authorList>
            <person name="He C.Y."/>
            <person name="Keren R."/>
            <person name="Whittaker M."/>
            <person name="Farag I.F."/>
            <person name="Doudna J."/>
            <person name="Cate J.H.D."/>
            <person name="Banfield J.F."/>
        </authorList>
    </citation>
    <scope>NUCLEOTIDE SEQUENCE</scope>
    <source>
        <strain evidence="4">NC_groundwater_1586_Pr3_B-0.1um_66_15</strain>
    </source>
</reference>
<keyword evidence="2" id="KW-1133">Transmembrane helix</keyword>
<keyword evidence="2" id="KW-0812">Transmembrane</keyword>
<dbReference type="InterPro" id="IPR007730">
    <property type="entry name" value="SPOR-like_dom"/>
</dbReference>
<feature type="transmembrane region" description="Helical" evidence="2">
    <location>
        <begin position="486"/>
        <end position="507"/>
    </location>
</feature>
<feature type="region of interest" description="Disordered" evidence="1">
    <location>
        <begin position="146"/>
        <end position="174"/>
    </location>
</feature>